<dbReference type="Pfam" id="PF00270">
    <property type="entry name" value="DEAD"/>
    <property type="match status" value="1"/>
</dbReference>
<keyword evidence="8 20" id="KW-0347">Helicase</keyword>
<dbReference type="InterPro" id="IPR018982">
    <property type="entry name" value="RQC_domain"/>
</dbReference>
<dbReference type="SMART" id="SM00490">
    <property type="entry name" value="HELICc"/>
    <property type="match status" value="1"/>
</dbReference>
<evidence type="ECO:0000256" key="14">
    <source>
        <dbReference type="ARBA" id="ARBA00023235"/>
    </source>
</evidence>
<dbReference type="GO" id="GO:0016787">
    <property type="term" value="F:hydrolase activity"/>
    <property type="evidence" value="ECO:0007669"/>
    <property type="project" value="UniProtKB-KW"/>
</dbReference>
<dbReference type="PROSITE" id="PS50967">
    <property type="entry name" value="HRDC"/>
    <property type="match status" value="1"/>
</dbReference>
<dbReference type="SMART" id="SM00956">
    <property type="entry name" value="RQC"/>
    <property type="match status" value="1"/>
</dbReference>
<dbReference type="SUPFAM" id="SSF46785">
    <property type="entry name" value="Winged helix' DNA-binding domain"/>
    <property type="match status" value="1"/>
</dbReference>
<evidence type="ECO:0000256" key="7">
    <source>
        <dbReference type="ARBA" id="ARBA00022801"/>
    </source>
</evidence>
<evidence type="ECO:0000313" key="20">
    <source>
        <dbReference type="EMBL" id="MBT0607229.1"/>
    </source>
</evidence>
<dbReference type="InterPro" id="IPR002121">
    <property type="entry name" value="HRDC_dom"/>
</dbReference>
<evidence type="ECO:0000256" key="11">
    <source>
        <dbReference type="ARBA" id="ARBA00023125"/>
    </source>
</evidence>
<evidence type="ECO:0000256" key="9">
    <source>
        <dbReference type="ARBA" id="ARBA00022833"/>
    </source>
</evidence>
<dbReference type="EMBL" id="JAHCTB010000001">
    <property type="protein sequence ID" value="MBT0607229.1"/>
    <property type="molecule type" value="Genomic_DNA"/>
</dbReference>
<dbReference type="InterPro" id="IPR011545">
    <property type="entry name" value="DEAD/DEAH_box_helicase_dom"/>
</dbReference>
<keyword evidence="10" id="KW-0067">ATP-binding</keyword>
<keyword evidence="7 20" id="KW-0378">Hydrolase</keyword>
<keyword evidence="6" id="KW-0227">DNA damage</keyword>
<evidence type="ECO:0000256" key="4">
    <source>
        <dbReference type="ARBA" id="ARBA00022723"/>
    </source>
</evidence>
<keyword evidence="4" id="KW-0479">Metal-binding</keyword>
<keyword evidence="9" id="KW-0862">Zinc</keyword>
<keyword evidence="5" id="KW-0547">Nucleotide-binding</keyword>
<dbReference type="PROSITE" id="PS51192">
    <property type="entry name" value="HELICASE_ATP_BIND_1"/>
    <property type="match status" value="1"/>
</dbReference>
<evidence type="ECO:0000256" key="6">
    <source>
        <dbReference type="ARBA" id="ARBA00022763"/>
    </source>
</evidence>
<dbReference type="InterPro" id="IPR029491">
    <property type="entry name" value="Helicase_HTH"/>
</dbReference>
<dbReference type="SUPFAM" id="SSF52540">
    <property type="entry name" value="P-loop containing nucleoside triphosphate hydrolases"/>
    <property type="match status" value="1"/>
</dbReference>
<dbReference type="InterPro" id="IPR027417">
    <property type="entry name" value="P-loop_NTPase"/>
</dbReference>
<evidence type="ECO:0000256" key="15">
    <source>
        <dbReference type="ARBA" id="ARBA00034617"/>
    </source>
</evidence>
<dbReference type="CDD" id="cd17920">
    <property type="entry name" value="DEXHc_RecQ"/>
    <property type="match status" value="1"/>
</dbReference>
<dbReference type="GO" id="GO:0003678">
    <property type="term" value="F:DNA helicase activity"/>
    <property type="evidence" value="ECO:0007669"/>
    <property type="project" value="UniProtKB-EC"/>
</dbReference>
<evidence type="ECO:0000259" key="17">
    <source>
        <dbReference type="PROSITE" id="PS50967"/>
    </source>
</evidence>
<dbReference type="InterPro" id="IPR010997">
    <property type="entry name" value="HRDC-like_sf"/>
</dbReference>
<reference evidence="20 21" key="1">
    <citation type="submission" date="2021-05" db="EMBL/GenBank/DDBJ databases">
        <title>Aequorivita echinoideorum JCM 30378 genome.</title>
        <authorList>
            <person name="Zhang H."/>
            <person name="Li C."/>
        </authorList>
    </citation>
    <scope>NUCLEOTIDE SEQUENCE [LARGE SCALE GENOMIC DNA]</scope>
    <source>
        <strain evidence="20 21">JCM30378</strain>
    </source>
</reference>
<keyword evidence="13" id="KW-0234">DNA repair</keyword>
<evidence type="ECO:0000256" key="12">
    <source>
        <dbReference type="ARBA" id="ARBA00023172"/>
    </source>
</evidence>
<dbReference type="RefSeq" id="WP_214112083.1">
    <property type="nucleotide sequence ID" value="NZ_JAHCTB010000001.1"/>
</dbReference>
<dbReference type="SUPFAM" id="SSF47819">
    <property type="entry name" value="HRDC-like"/>
    <property type="match status" value="1"/>
</dbReference>
<dbReference type="SMART" id="SM00341">
    <property type="entry name" value="HRDC"/>
    <property type="match status" value="1"/>
</dbReference>
<dbReference type="Gene3D" id="1.10.150.80">
    <property type="entry name" value="HRDC domain"/>
    <property type="match status" value="1"/>
</dbReference>
<evidence type="ECO:0000256" key="10">
    <source>
        <dbReference type="ARBA" id="ARBA00022840"/>
    </source>
</evidence>
<dbReference type="Pfam" id="PF16124">
    <property type="entry name" value="RecQ_Zn_bind"/>
    <property type="match status" value="1"/>
</dbReference>
<keyword evidence="11" id="KW-0238">DNA-binding</keyword>
<dbReference type="Proteomes" id="UP001297092">
    <property type="component" value="Unassembled WGS sequence"/>
</dbReference>
<comment type="cofactor">
    <cofactor evidence="1">
        <name>Mg(2+)</name>
        <dbReference type="ChEBI" id="CHEBI:18420"/>
    </cofactor>
</comment>
<keyword evidence="14" id="KW-0413">Isomerase</keyword>
<dbReference type="NCBIfam" id="TIGR00614">
    <property type="entry name" value="recQ_fam"/>
    <property type="match status" value="1"/>
</dbReference>
<dbReference type="Pfam" id="PF09382">
    <property type="entry name" value="RQC"/>
    <property type="match status" value="1"/>
</dbReference>
<dbReference type="SMART" id="SM00487">
    <property type="entry name" value="DEXDc"/>
    <property type="match status" value="1"/>
</dbReference>
<evidence type="ECO:0000256" key="3">
    <source>
        <dbReference type="ARBA" id="ARBA00005446"/>
    </source>
</evidence>
<evidence type="ECO:0000259" key="18">
    <source>
        <dbReference type="PROSITE" id="PS51192"/>
    </source>
</evidence>
<gene>
    <name evidence="20" type="primary">recQ</name>
    <name evidence="20" type="ORF">KIV10_03450</name>
</gene>
<evidence type="ECO:0000256" key="2">
    <source>
        <dbReference type="ARBA" id="ARBA00001947"/>
    </source>
</evidence>
<dbReference type="Pfam" id="PF00271">
    <property type="entry name" value="Helicase_C"/>
    <property type="match status" value="1"/>
</dbReference>
<comment type="similarity">
    <text evidence="3">Belongs to the helicase family. RecQ subfamily.</text>
</comment>
<proteinExistence type="inferred from homology"/>
<keyword evidence="12" id="KW-0233">DNA recombination</keyword>
<evidence type="ECO:0000313" key="21">
    <source>
        <dbReference type="Proteomes" id="UP001297092"/>
    </source>
</evidence>
<feature type="domain" description="Helicase ATP-binding" evidence="18">
    <location>
        <begin position="30"/>
        <end position="196"/>
    </location>
</feature>
<dbReference type="InterPro" id="IPR014001">
    <property type="entry name" value="Helicase_ATP-bd"/>
</dbReference>
<sequence>MKTDTKHTTNDLLKTYFGYDRFLPNQEEIINNVLNKKDTIAIMPTGGGKSLCFQLPALALEGTAVIISPLIALMKDQVDALKANGISASFFNSSQPSEEQQTVLKNFQKGELKLLYVAPESLPQLNFILNSIKISLFAIDEAHCISSWGHDFRPAYTQLGNLKKQFPNTPIIALTATADRATRIDIANQLSIPNANTFIASFDRPNLYLDVRPGQNRNKQILNFLSKRGEQSGIIYCLSRKSTEKLASTLKAKGYKAEAYHAGLTSEERNTVQDAFLNDTTPIIVATIAFGMGIDKSNVRWVIHYNMPKNIDGYYQEIGRSGRDGLAAHTILFYSFSDIIMLRKFTEGAANEEYQLAKLERMQQYAEALSCRRRALLGYFGEHITEDCGNCDICKTPPKYFDGTLIAQKVCSAVARLQEQEALGMVLDVLRGSQNAQVFEKGYQNIKTFGAAKDISWRDLQQYIIQLLNQGILEIHFHENGRLLLSPSAKKVLFEGKKVRLAHINQEKNQVASEKTPRKRAELFDQLRNLRMKLAQEIDKPAFVIFSDATLEDMEFKKPRTREEFAEVSGVGDAKLEKYADDFLKVINKHLDAQEKDLPSHEKSYRMFKIENLSPSQIAAKRGLSEDSIYGHFIKMHQSGKDFDFSEFISSEEIEQIKNAQKILENTEALKPYFEYFEGKFQYWKIKMGLYL</sequence>
<dbReference type="Pfam" id="PF14493">
    <property type="entry name" value="HTH_40"/>
    <property type="match status" value="1"/>
</dbReference>
<dbReference type="InterPro" id="IPR044876">
    <property type="entry name" value="HRDC_dom_sf"/>
</dbReference>
<organism evidence="20 21">
    <name type="scientific">Aequorivita echinoideorum</name>
    <dbReference type="NCBI Taxonomy" id="1549647"/>
    <lineage>
        <taxon>Bacteria</taxon>
        <taxon>Pseudomonadati</taxon>
        <taxon>Bacteroidota</taxon>
        <taxon>Flavobacteriia</taxon>
        <taxon>Flavobacteriales</taxon>
        <taxon>Flavobacteriaceae</taxon>
        <taxon>Aequorivita</taxon>
    </lineage>
</organism>
<evidence type="ECO:0000256" key="8">
    <source>
        <dbReference type="ARBA" id="ARBA00022806"/>
    </source>
</evidence>
<dbReference type="PANTHER" id="PTHR13710">
    <property type="entry name" value="DNA HELICASE RECQ FAMILY MEMBER"/>
    <property type="match status" value="1"/>
</dbReference>
<dbReference type="InterPro" id="IPR004589">
    <property type="entry name" value="DNA_helicase_ATP-dep_RecQ"/>
</dbReference>
<dbReference type="Gene3D" id="1.10.10.10">
    <property type="entry name" value="Winged helix-like DNA-binding domain superfamily/Winged helix DNA-binding domain"/>
    <property type="match status" value="1"/>
</dbReference>
<evidence type="ECO:0000259" key="19">
    <source>
        <dbReference type="PROSITE" id="PS51194"/>
    </source>
</evidence>
<comment type="catalytic activity">
    <reaction evidence="15">
        <text>Couples ATP hydrolysis with the unwinding of duplex DNA by translocating in the 3'-5' direction.</text>
        <dbReference type="EC" id="5.6.2.4"/>
    </reaction>
</comment>
<dbReference type="NCBIfam" id="TIGR01389">
    <property type="entry name" value="recQ"/>
    <property type="match status" value="1"/>
</dbReference>
<evidence type="ECO:0000256" key="13">
    <source>
        <dbReference type="ARBA" id="ARBA00023204"/>
    </source>
</evidence>
<keyword evidence="21" id="KW-1185">Reference proteome</keyword>
<protein>
    <recommendedName>
        <fullName evidence="16">DNA helicase RecQ</fullName>
        <ecNumber evidence="16">5.6.2.4</ecNumber>
    </recommendedName>
</protein>
<dbReference type="Pfam" id="PF00570">
    <property type="entry name" value="HRDC"/>
    <property type="match status" value="1"/>
</dbReference>
<evidence type="ECO:0000256" key="16">
    <source>
        <dbReference type="NCBIfam" id="TIGR01389"/>
    </source>
</evidence>
<evidence type="ECO:0000256" key="1">
    <source>
        <dbReference type="ARBA" id="ARBA00001946"/>
    </source>
</evidence>
<dbReference type="InterPro" id="IPR036390">
    <property type="entry name" value="WH_DNA-bd_sf"/>
</dbReference>
<dbReference type="Gene3D" id="3.40.50.300">
    <property type="entry name" value="P-loop containing nucleotide triphosphate hydrolases"/>
    <property type="match status" value="2"/>
</dbReference>
<accession>A0ABS5S482</accession>
<dbReference type="PROSITE" id="PS51194">
    <property type="entry name" value="HELICASE_CTER"/>
    <property type="match status" value="1"/>
</dbReference>
<dbReference type="InterPro" id="IPR006293">
    <property type="entry name" value="DNA_helicase_ATP-dep_RecQ_bac"/>
</dbReference>
<name>A0ABS5S482_9FLAO</name>
<dbReference type="PANTHER" id="PTHR13710:SF105">
    <property type="entry name" value="ATP-DEPENDENT DNA HELICASE Q1"/>
    <property type="match status" value="1"/>
</dbReference>
<evidence type="ECO:0000256" key="5">
    <source>
        <dbReference type="ARBA" id="ARBA00022741"/>
    </source>
</evidence>
<feature type="domain" description="HRDC" evidence="17">
    <location>
        <begin position="517"/>
        <end position="597"/>
    </location>
</feature>
<dbReference type="CDD" id="cd18794">
    <property type="entry name" value="SF2_C_RecQ"/>
    <property type="match status" value="1"/>
</dbReference>
<feature type="domain" description="Helicase C-terminal" evidence="19">
    <location>
        <begin position="217"/>
        <end position="370"/>
    </location>
</feature>
<comment type="cofactor">
    <cofactor evidence="2">
        <name>Zn(2+)</name>
        <dbReference type="ChEBI" id="CHEBI:29105"/>
    </cofactor>
</comment>
<dbReference type="InterPro" id="IPR001650">
    <property type="entry name" value="Helicase_C-like"/>
</dbReference>
<comment type="caution">
    <text evidence="20">The sequence shown here is derived from an EMBL/GenBank/DDBJ whole genome shotgun (WGS) entry which is preliminary data.</text>
</comment>
<dbReference type="InterPro" id="IPR032284">
    <property type="entry name" value="RecQ_Zn-bd"/>
</dbReference>
<dbReference type="InterPro" id="IPR036388">
    <property type="entry name" value="WH-like_DNA-bd_sf"/>
</dbReference>
<dbReference type="EC" id="5.6.2.4" evidence="16"/>